<feature type="domain" description="FAD-binding PCMH-type" evidence="6">
    <location>
        <begin position="40"/>
        <end position="211"/>
    </location>
</feature>
<accession>A0ABU9W7I0</accession>
<evidence type="ECO:0000313" key="8">
    <source>
        <dbReference type="Proteomes" id="UP001425155"/>
    </source>
</evidence>
<dbReference type="SUPFAM" id="SSF55103">
    <property type="entry name" value="FAD-linked oxidases, C-terminal domain"/>
    <property type="match status" value="1"/>
</dbReference>
<dbReference type="SUPFAM" id="SSF56176">
    <property type="entry name" value="FAD-binding/transporter-associated domain-like"/>
    <property type="match status" value="1"/>
</dbReference>
<dbReference type="Pfam" id="PF01565">
    <property type="entry name" value="FAD_binding_4"/>
    <property type="match status" value="1"/>
</dbReference>
<dbReference type="Gene3D" id="3.40.462.20">
    <property type="match status" value="1"/>
</dbReference>
<keyword evidence="5" id="KW-0560">Oxidoreductase</keyword>
<keyword evidence="4" id="KW-0274">FAD</keyword>
<dbReference type="Proteomes" id="UP001425155">
    <property type="component" value="Unassembled WGS sequence"/>
</dbReference>
<dbReference type="PANTHER" id="PTHR42973">
    <property type="entry name" value="BINDING OXIDOREDUCTASE, PUTATIVE (AFU_ORTHOLOGUE AFUA_1G17690)-RELATED"/>
    <property type="match status" value="1"/>
</dbReference>
<protein>
    <submittedName>
        <fullName evidence="7">FAD-binding oxidoreductase</fullName>
    </submittedName>
</protein>
<dbReference type="InterPro" id="IPR016166">
    <property type="entry name" value="FAD-bd_PCMH"/>
</dbReference>
<evidence type="ECO:0000256" key="1">
    <source>
        <dbReference type="ARBA" id="ARBA00001974"/>
    </source>
</evidence>
<evidence type="ECO:0000256" key="3">
    <source>
        <dbReference type="ARBA" id="ARBA00022630"/>
    </source>
</evidence>
<evidence type="ECO:0000256" key="2">
    <source>
        <dbReference type="ARBA" id="ARBA00005466"/>
    </source>
</evidence>
<evidence type="ECO:0000256" key="4">
    <source>
        <dbReference type="ARBA" id="ARBA00022827"/>
    </source>
</evidence>
<dbReference type="PROSITE" id="PS51387">
    <property type="entry name" value="FAD_PCMH"/>
    <property type="match status" value="1"/>
</dbReference>
<reference evidence="7 8" key="1">
    <citation type="submission" date="2024-03" db="EMBL/GenBank/DDBJ databases">
        <title>YIM 134122 draft genome.</title>
        <authorList>
            <person name="Zuo S."/>
            <person name="Xiong L."/>
        </authorList>
    </citation>
    <scope>NUCLEOTIDE SEQUENCE [LARGE SCALE GENOMIC DNA]</scope>
    <source>
        <strain evidence="7 8">YIM 134122</strain>
    </source>
</reference>
<comment type="cofactor">
    <cofactor evidence="1">
        <name>FAD</name>
        <dbReference type="ChEBI" id="CHEBI:57692"/>
    </cofactor>
</comment>
<comment type="caution">
    <text evidence="7">The sequence shown here is derived from an EMBL/GenBank/DDBJ whole genome shotgun (WGS) entry which is preliminary data.</text>
</comment>
<dbReference type="InterPro" id="IPR050416">
    <property type="entry name" value="FAD-linked_Oxidoreductase"/>
</dbReference>
<dbReference type="InterPro" id="IPR036318">
    <property type="entry name" value="FAD-bd_PCMH-like_sf"/>
</dbReference>
<dbReference type="RefSeq" id="WP_342115760.1">
    <property type="nucleotide sequence ID" value="NZ_JBCAUN010000003.1"/>
</dbReference>
<keyword evidence="8" id="KW-1185">Reference proteome</keyword>
<sequence length="473" mass="50671">MDESTATTTAPIELDATFQGLQFRPGDDGYDEERALYNGMIDKRPALIARCSGVADVVDAVSHARDHELPLAVRCGGHSVAGNGSCEGGILIDLSGMKGVHVDPEARRARANAGVLWGEFDRETQLFGLATPGGRMTTTGVGGFTLGGGYGWLSAKHGLACDNLISAQVVVADGRVVTASSEENADLLWGLRGGGGNFGVVTSYEFQLHELGPIVMAGLVMHPIENARAVVRAWRDWAEGTPEEVGTVAAILVAPREPFIPPEFQGQVVLAILAMYAGLLEEGEEILRPLKERIGAPVVDLIGPMPYTAFQTIVDPFSPKGWLNYHRGEQLSALPDEAVDALVEYGERITSPMSQSVILRHGGAISRIPEDATAASHRDAPYMWHPIAAWTDAADTGHWIRWVDDASAAMAPFTTGGLYLNFESDQRDAHVRAGFSPEKYARLVALKNKYDPGNLFHINQNIVPTAPSAASVA</sequence>
<organism evidence="7 8">
    <name type="scientific">Leifsonia stereocauli</name>
    <dbReference type="NCBI Taxonomy" id="3134136"/>
    <lineage>
        <taxon>Bacteria</taxon>
        <taxon>Bacillati</taxon>
        <taxon>Actinomycetota</taxon>
        <taxon>Actinomycetes</taxon>
        <taxon>Micrococcales</taxon>
        <taxon>Microbacteriaceae</taxon>
        <taxon>Leifsonia</taxon>
    </lineage>
</organism>
<evidence type="ECO:0000313" key="7">
    <source>
        <dbReference type="EMBL" id="MEN1947971.1"/>
    </source>
</evidence>
<dbReference type="EMBL" id="JBCLVG010000003">
    <property type="protein sequence ID" value="MEN1947971.1"/>
    <property type="molecule type" value="Genomic_DNA"/>
</dbReference>
<dbReference type="Gene3D" id="3.30.465.10">
    <property type="match status" value="1"/>
</dbReference>
<comment type="similarity">
    <text evidence="2">Belongs to the oxygen-dependent FAD-linked oxidoreductase family.</text>
</comment>
<dbReference type="Gene3D" id="3.30.43.10">
    <property type="entry name" value="Uridine Diphospho-n-acetylenolpyruvylglucosamine Reductase, domain 2"/>
    <property type="match status" value="1"/>
</dbReference>
<evidence type="ECO:0000256" key="5">
    <source>
        <dbReference type="ARBA" id="ARBA00023002"/>
    </source>
</evidence>
<dbReference type="InterPro" id="IPR006094">
    <property type="entry name" value="Oxid_FAD_bind_N"/>
</dbReference>
<dbReference type="InterPro" id="IPR012951">
    <property type="entry name" value="BBE"/>
</dbReference>
<dbReference type="InterPro" id="IPR016167">
    <property type="entry name" value="FAD-bd_PCMH_sub1"/>
</dbReference>
<keyword evidence="3" id="KW-0285">Flavoprotein</keyword>
<evidence type="ECO:0000259" key="6">
    <source>
        <dbReference type="PROSITE" id="PS51387"/>
    </source>
</evidence>
<dbReference type="InterPro" id="IPR016169">
    <property type="entry name" value="FAD-bd_PCMH_sub2"/>
</dbReference>
<gene>
    <name evidence="7" type="ORF">WJX64_15540</name>
</gene>
<name>A0ABU9W7I0_9MICO</name>
<proteinExistence type="inferred from homology"/>
<dbReference type="InterPro" id="IPR016164">
    <property type="entry name" value="FAD-linked_Oxase-like_C"/>
</dbReference>
<dbReference type="PANTHER" id="PTHR42973:SF39">
    <property type="entry name" value="FAD-BINDING PCMH-TYPE DOMAIN-CONTAINING PROTEIN"/>
    <property type="match status" value="1"/>
</dbReference>
<dbReference type="Pfam" id="PF08031">
    <property type="entry name" value="BBE"/>
    <property type="match status" value="1"/>
</dbReference>